<accession>A0A6J5M004</accession>
<reference evidence="1" key="1">
    <citation type="submission" date="2020-04" db="EMBL/GenBank/DDBJ databases">
        <authorList>
            <person name="Chiriac C."/>
            <person name="Salcher M."/>
            <person name="Ghai R."/>
            <person name="Kavagutti S V."/>
        </authorList>
    </citation>
    <scope>NUCLEOTIDE SEQUENCE</scope>
</reference>
<dbReference type="EMBL" id="LR796345">
    <property type="protein sequence ID" value="CAB4138446.1"/>
    <property type="molecule type" value="Genomic_DNA"/>
</dbReference>
<protein>
    <submittedName>
        <fullName evidence="1">Uncharacterized protein</fullName>
    </submittedName>
</protein>
<organism evidence="1">
    <name type="scientific">uncultured Caudovirales phage</name>
    <dbReference type="NCBI Taxonomy" id="2100421"/>
    <lineage>
        <taxon>Viruses</taxon>
        <taxon>Duplodnaviria</taxon>
        <taxon>Heunggongvirae</taxon>
        <taxon>Uroviricota</taxon>
        <taxon>Caudoviricetes</taxon>
        <taxon>Peduoviridae</taxon>
        <taxon>Maltschvirus</taxon>
        <taxon>Maltschvirus maltsch</taxon>
    </lineage>
</organism>
<proteinExistence type="predicted"/>
<gene>
    <name evidence="1" type="ORF">UFOVP331_46</name>
</gene>
<evidence type="ECO:0000313" key="1">
    <source>
        <dbReference type="EMBL" id="CAB4138446.1"/>
    </source>
</evidence>
<sequence length="78" mass="8629">MNFKQWIIDLFKDERGSTSVKPVVAFTGTLFLCVTMTLNSYSHESFKPAESLVNAVLVITAIGMGADTLDKFTKKPNN</sequence>
<name>A0A6J5M004_9CAUD</name>